<dbReference type="GO" id="GO:0016539">
    <property type="term" value="P:intein-mediated protein splicing"/>
    <property type="evidence" value="ECO:0007669"/>
    <property type="project" value="InterPro"/>
</dbReference>
<dbReference type="Pfam" id="PF00580">
    <property type="entry name" value="UvrD-helicase"/>
    <property type="match status" value="1"/>
</dbReference>
<dbReference type="GO" id="GO:0033202">
    <property type="term" value="C:DNA helicase complex"/>
    <property type="evidence" value="ECO:0007669"/>
    <property type="project" value="TreeGrafter"/>
</dbReference>
<evidence type="ECO:0000313" key="15">
    <source>
        <dbReference type="EMBL" id="CAB4745088.1"/>
    </source>
</evidence>
<feature type="domain" description="UvrD-like helicase ATP-binding" evidence="12">
    <location>
        <begin position="8"/>
        <end position="640"/>
    </location>
</feature>
<dbReference type="CDD" id="cd18807">
    <property type="entry name" value="SF1_C_UvrD"/>
    <property type="match status" value="1"/>
</dbReference>
<dbReference type="GO" id="GO:0005524">
    <property type="term" value="F:ATP binding"/>
    <property type="evidence" value="ECO:0007669"/>
    <property type="project" value="UniProtKB-KW"/>
</dbReference>
<evidence type="ECO:0000256" key="1">
    <source>
        <dbReference type="ARBA" id="ARBA00009922"/>
    </source>
</evidence>
<evidence type="ECO:0000313" key="14">
    <source>
        <dbReference type="EMBL" id="CAB4721351.1"/>
    </source>
</evidence>
<proteinExistence type="inferred from homology"/>
<keyword evidence="5" id="KW-0067">ATP-binding</keyword>
<dbReference type="Gene3D" id="2.170.16.10">
    <property type="entry name" value="Hedgehog/Intein (Hint) domain"/>
    <property type="match status" value="2"/>
</dbReference>
<dbReference type="AlphaFoldDB" id="A0A6J7UFU1"/>
<name>A0A6J7UFU1_9ZZZZ</name>
<comment type="similarity">
    <text evidence="1">Belongs to the helicase family. UvrD subfamily.</text>
</comment>
<evidence type="ECO:0000256" key="9">
    <source>
        <dbReference type="ARBA" id="ARBA00034808"/>
    </source>
</evidence>
<protein>
    <recommendedName>
        <fullName evidence="9">DNA 3'-5' helicase</fullName>
        <ecNumber evidence="9">5.6.2.4</ecNumber>
    </recommendedName>
</protein>
<evidence type="ECO:0000256" key="7">
    <source>
        <dbReference type="ARBA" id="ARBA00023235"/>
    </source>
</evidence>
<dbReference type="InterPro" id="IPR014017">
    <property type="entry name" value="DNA_helicase_UvrD-like_C"/>
</dbReference>
<evidence type="ECO:0000256" key="3">
    <source>
        <dbReference type="ARBA" id="ARBA00022801"/>
    </source>
</evidence>
<evidence type="ECO:0000256" key="2">
    <source>
        <dbReference type="ARBA" id="ARBA00022741"/>
    </source>
</evidence>
<dbReference type="SUPFAM" id="SSF51294">
    <property type="entry name" value="Hedgehog/intein (Hint) domain"/>
    <property type="match status" value="1"/>
</dbReference>
<evidence type="ECO:0000256" key="10">
    <source>
        <dbReference type="ARBA" id="ARBA00048988"/>
    </source>
</evidence>
<dbReference type="InterPro" id="IPR014016">
    <property type="entry name" value="UvrD-like_ATP-bd"/>
</dbReference>
<dbReference type="CDD" id="cd00081">
    <property type="entry name" value="Hint"/>
    <property type="match status" value="2"/>
</dbReference>
<feature type="region of interest" description="Disordered" evidence="11">
    <location>
        <begin position="987"/>
        <end position="1006"/>
    </location>
</feature>
<dbReference type="EMBL" id="CAFBQP010000054">
    <property type="protein sequence ID" value="CAB5064823.1"/>
    <property type="molecule type" value="Genomic_DNA"/>
</dbReference>
<dbReference type="EMBL" id="CAEZXX010000141">
    <property type="protein sequence ID" value="CAB4721351.1"/>
    <property type="molecule type" value="Genomic_DNA"/>
</dbReference>
<evidence type="ECO:0000256" key="5">
    <source>
        <dbReference type="ARBA" id="ARBA00022840"/>
    </source>
</evidence>
<gene>
    <name evidence="14" type="ORF">UFOPK2602_01759</name>
    <name evidence="15" type="ORF">UFOPK2806_00651</name>
    <name evidence="16" type="ORF">UFOPK4306_01462</name>
</gene>
<dbReference type="PANTHER" id="PTHR11070">
    <property type="entry name" value="UVRD / RECB / PCRA DNA HELICASE FAMILY MEMBER"/>
    <property type="match status" value="1"/>
</dbReference>
<organism evidence="16">
    <name type="scientific">freshwater metagenome</name>
    <dbReference type="NCBI Taxonomy" id="449393"/>
    <lineage>
        <taxon>unclassified sequences</taxon>
        <taxon>metagenomes</taxon>
        <taxon>ecological metagenomes</taxon>
    </lineage>
</organism>
<dbReference type="PROSITE" id="PS50817">
    <property type="entry name" value="INTEIN_N_TER"/>
    <property type="match status" value="1"/>
</dbReference>
<sequence>MRTPSPTEGLNPDQLDAVVHAGGPLLVIAGAGSGKTRVLTNRIAHLIGHHQVHPMRILAITFTNKAADEMKRRVEALIGPVARQMWVSTFHSACVRFLRRDAERIGFPKSFSIYDQADANRLVGYVIRDLGLDAKRFPARGVHAQISAFKNDLVSAPHAADRAANIFERKIADVYREYEARLLKAGAMDFDDLLVNTVRLFRTAPDVLEYYRDRFLHVLVDEYQDTNTAQNEIVVLLGEKHRNVMVVGDSDQCLVPGTKISVPGGRVAVEDVAVGNSVTATGGNPERMVERGVSTVAPGRYRGRVYRVVAGGRELVGTPHHLVPARFPALDDRWFVYLMYRADRGYRIGQCKATRYRKPDDPDVGFRVRLLGEHADKLWVLKVCESRADSGYWEARFAAEYGLPTACFHAVGRRLALDDAAIRRLYDALDTETRAKVLMDELHLHLEFPHGRAQGGERRQTINLTMYQDRRTREVGMHRLQWSSSNADRAERLAAAGLPVRSDSKGGARIELTRTSYREILALAHHVADLGGMEINRRVQVGSTIYPLTPLAHLRPGMVVLVEEDGQLVEASIEETDTDWYDGPVHDLEVDEAHTYVANGILVHNSIYRFRGADIRNIMQFDQAYPDAITVVLDQNYRSTQTILDAANSVIDKNLGRTPKQLWSDKGGGEQIVRYHAQDEQDEAQWVARMCTSYTSADRYRWGDLAVFYRTNAQSRVVEESFMRMGVPYKVVGGTRFYDRKEIKDAIAYLKAVVNPADEVSIKRVINEPKRGVGDTSIAKLDAWANLTGQTFSAALRRADEAGVGGSALRGIGAFVELVDALEGYVAAGPATVLGEAIERSGMIAQFEAENTVEAHGRIENITELIGSAEKFETVDEFLEQVALVSDTDQVGGDESKVVLMTLHSAKGLEYPIVFLVGMEEGIFPHVRALTEPDEMEEERRLAYVGITRAEEKLHLSHAWSRSLFGTTQYNPPSRFVEEIPSDLILSSGSPKTYGRSSERGDRYDDDWAERPYAGRRWDRDDDPQGAAHRERVVDAAIAAGQRAAMPKPSNAHESGFRVGEDVRHPKYGEGVILELRGSGEKTEATIRFPGVGSKTFVLAWTPIQKA</sequence>
<dbReference type="InterPro" id="IPR027417">
    <property type="entry name" value="P-loop_NTPase"/>
</dbReference>
<dbReference type="InterPro" id="IPR036844">
    <property type="entry name" value="Hint_dom_sf"/>
</dbReference>
<reference evidence="16" key="1">
    <citation type="submission" date="2020-05" db="EMBL/GenBank/DDBJ databases">
        <authorList>
            <person name="Chiriac C."/>
            <person name="Salcher M."/>
            <person name="Ghai R."/>
            <person name="Kavagutti S V."/>
        </authorList>
    </citation>
    <scope>NUCLEOTIDE SEQUENCE</scope>
</reference>
<keyword evidence="3" id="KW-0378">Hydrolase</keyword>
<dbReference type="GO" id="GO:0043138">
    <property type="term" value="F:3'-5' DNA helicase activity"/>
    <property type="evidence" value="ECO:0007669"/>
    <property type="project" value="UniProtKB-EC"/>
</dbReference>
<comment type="catalytic activity">
    <reaction evidence="8">
        <text>Couples ATP hydrolysis with the unwinding of duplex DNA by translocating in the 3'-5' direction.</text>
        <dbReference type="EC" id="5.6.2.4"/>
    </reaction>
</comment>
<keyword evidence="2" id="KW-0547">Nucleotide-binding</keyword>
<dbReference type="SMART" id="SM00305">
    <property type="entry name" value="HintC"/>
    <property type="match status" value="1"/>
</dbReference>
<dbReference type="Gene3D" id="1.10.486.10">
    <property type="entry name" value="PCRA, domain 4"/>
    <property type="match status" value="1"/>
</dbReference>
<dbReference type="SUPFAM" id="SSF52540">
    <property type="entry name" value="P-loop containing nucleoside triphosphate hydrolases"/>
    <property type="match status" value="3"/>
</dbReference>
<keyword evidence="4" id="KW-0347">Helicase</keyword>
<evidence type="ECO:0000256" key="6">
    <source>
        <dbReference type="ARBA" id="ARBA00023125"/>
    </source>
</evidence>
<dbReference type="InterPro" id="IPR003586">
    <property type="entry name" value="Hint_dom_C"/>
</dbReference>
<evidence type="ECO:0000313" key="16">
    <source>
        <dbReference type="EMBL" id="CAB5064823.1"/>
    </source>
</evidence>
<dbReference type="EMBL" id="CAEZYY010000006">
    <property type="protein sequence ID" value="CAB4745088.1"/>
    <property type="molecule type" value="Genomic_DNA"/>
</dbReference>
<evidence type="ECO:0000256" key="11">
    <source>
        <dbReference type="SAM" id="MobiDB-lite"/>
    </source>
</evidence>
<dbReference type="PROSITE" id="PS51217">
    <property type="entry name" value="UVRD_HELICASE_CTER"/>
    <property type="match status" value="1"/>
</dbReference>
<accession>A0A6J7UFU1</accession>
<dbReference type="Pfam" id="PF13361">
    <property type="entry name" value="UvrD_C"/>
    <property type="match status" value="2"/>
</dbReference>
<dbReference type="InterPro" id="IPR006141">
    <property type="entry name" value="Intein_N"/>
</dbReference>
<dbReference type="NCBIfam" id="TIGR01443">
    <property type="entry name" value="intein_Cterm"/>
    <property type="match status" value="1"/>
</dbReference>
<dbReference type="InterPro" id="IPR000212">
    <property type="entry name" value="DNA_helicase_UvrD/REP"/>
</dbReference>
<dbReference type="PANTHER" id="PTHR11070:SF2">
    <property type="entry name" value="ATP-DEPENDENT DNA HELICASE SRS2"/>
    <property type="match status" value="1"/>
</dbReference>
<dbReference type="EC" id="5.6.2.4" evidence="9"/>
<evidence type="ECO:0000259" key="12">
    <source>
        <dbReference type="PROSITE" id="PS51198"/>
    </source>
</evidence>
<dbReference type="Pfam" id="PF21196">
    <property type="entry name" value="PcrA_UvrD_tudor"/>
    <property type="match status" value="1"/>
</dbReference>
<dbReference type="PROSITE" id="PS50818">
    <property type="entry name" value="INTEIN_C_TER"/>
    <property type="match status" value="1"/>
</dbReference>
<comment type="catalytic activity">
    <reaction evidence="10">
        <text>ATP + H2O = ADP + phosphate + H(+)</text>
        <dbReference type="Rhea" id="RHEA:13065"/>
        <dbReference type="ChEBI" id="CHEBI:15377"/>
        <dbReference type="ChEBI" id="CHEBI:15378"/>
        <dbReference type="ChEBI" id="CHEBI:30616"/>
        <dbReference type="ChEBI" id="CHEBI:43474"/>
        <dbReference type="ChEBI" id="CHEBI:456216"/>
        <dbReference type="EC" id="5.6.2.4"/>
    </reaction>
</comment>
<dbReference type="InterPro" id="IPR030934">
    <property type="entry name" value="Intein_C"/>
</dbReference>
<dbReference type="GO" id="GO:0003677">
    <property type="term" value="F:DNA binding"/>
    <property type="evidence" value="ECO:0007669"/>
    <property type="project" value="UniProtKB-KW"/>
</dbReference>
<dbReference type="InterPro" id="IPR013986">
    <property type="entry name" value="DExx_box_DNA_helicase_dom_sf"/>
</dbReference>
<keyword evidence="6" id="KW-0238">DNA-binding</keyword>
<dbReference type="Gene3D" id="1.10.10.160">
    <property type="match status" value="1"/>
</dbReference>
<evidence type="ECO:0000259" key="13">
    <source>
        <dbReference type="PROSITE" id="PS51217"/>
    </source>
</evidence>
<dbReference type="GO" id="GO:0005829">
    <property type="term" value="C:cytosol"/>
    <property type="evidence" value="ECO:0007669"/>
    <property type="project" value="TreeGrafter"/>
</dbReference>
<evidence type="ECO:0000256" key="8">
    <source>
        <dbReference type="ARBA" id="ARBA00034617"/>
    </source>
</evidence>
<dbReference type="CDD" id="cd17932">
    <property type="entry name" value="DEXQc_UvrD"/>
    <property type="match status" value="1"/>
</dbReference>
<feature type="domain" description="UvrD-like helicase C-terminal" evidence="13">
    <location>
        <begin position="641"/>
        <end position="908"/>
    </location>
</feature>
<dbReference type="GO" id="GO:0000725">
    <property type="term" value="P:recombinational repair"/>
    <property type="evidence" value="ECO:0007669"/>
    <property type="project" value="TreeGrafter"/>
</dbReference>
<evidence type="ECO:0000256" key="4">
    <source>
        <dbReference type="ARBA" id="ARBA00022806"/>
    </source>
</evidence>
<dbReference type="Gene3D" id="3.40.50.300">
    <property type="entry name" value="P-loop containing nucleotide triphosphate hydrolases"/>
    <property type="match status" value="2"/>
</dbReference>
<dbReference type="GO" id="GO:0016787">
    <property type="term" value="F:hydrolase activity"/>
    <property type="evidence" value="ECO:0007669"/>
    <property type="project" value="UniProtKB-KW"/>
</dbReference>
<keyword evidence="7" id="KW-0413">Isomerase</keyword>
<dbReference type="PROSITE" id="PS51198">
    <property type="entry name" value="UVRD_HELICASE_ATP_BIND"/>
    <property type="match status" value="1"/>
</dbReference>